<evidence type="ECO:0000256" key="1">
    <source>
        <dbReference type="ARBA" id="ARBA00022729"/>
    </source>
</evidence>
<feature type="signal peptide" evidence="2">
    <location>
        <begin position="1"/>
        <end position="25"/>
    </location>
</feature>
<proteinExistence type="predicted"/>
<organism evidence="4 5">
    <name type="scientific">Brassica carinata</name>
    <name type="common">Ethiopian mustard</name>
    <name type="synonym">Abyssinian cabbage</name>
    <dbReference type="NCBI Taxonomy" id="52824"/>
    <lineage>
        <taxon>Eukaryota</taxon>
        <taxon>Viridiplantae</taxon>
        <taxon>Streptophyta</taxon>
        <taxon>Embryophyta</taxon>
        <taxon>Tracheophyta</taxon>
        <taxon>Spermatophyta</taxon>
        <taxon>Magnoliopsida</taxon>
        <taxon>eudicotyledons</taxon>
        <taxon>Gunneridae</taxon>
        <taxon>Pentapetalae</taxon>
        <taxon>rosids</taxon>
        <taxon>malvids</taxon>
        <taxon>Brassicales</taxon>
        <taxon>Brassicaceae</taxon>
        <taxon>Brassiceae</taxon>
        <taxon>Brassica</taxon>
    </lineage>
</organism>
<dbReference type="InterPro" id="IPR003172">
    <property type="entry name" value="ML_dom"/>
</dbReference>
<keyword evidence="1 2" id="KW-0732">Signal</keyword>
<feature type="domain" description="MD-2-related lipid-recognition" evidence="3">
    <location>
        <begin position="30"/>
        <end position="152"/>
    </location>
</feature>
<dbReference type="PANTHER" id="PTHR11306:SF35">
    <property type="entry name" value="MD-2-RELATED LIPID-RECOGNITION PROTEIN ROSY1"/>
    <property type="match status" value="1"/>
</dbReference>
<reference evidence="4 5" key="1">
    <citation type="submission" date="2020-02" db="EMBL/GenBank/DDBJ databases">
        <authorList>
            <person name="Ma Q."/>
            <person name="Huang Y."/>
            <person name="Song X."/>
            <person name="Pei D."/>
        </authorList>
    </citation>
    <scope>NUCLEOTIDE SEQUENCE [LARGE SCALE GENOMIC DNA]</scope>
    <source>
        <strain evidence="4">Sxm20200214</strain>
        <tissue evidence="4">Leaf</tissue>
    </source>
</reference>
<feature type="chain" id="PRO_5036500609" description="MD-2-related lipid-recognition domain-containing protein" evidence="2">
    <location>
        <begin position="26"/>
        <end position="167"/>
    </location>
</feature>
<dbReference type="Proteomes" id="UP000886595">
    <property type="component" value="Unassembled WGS sequence"/>
</dbReference>
<dbReference type="InterPro" id="IPR014756">
    <property type="entry name" value="Ig_E-set"/>
</dbReference>
<keyword evidence="5" id="KW-1185">Reference proteome</keyword>
<dbReference type="SMART" id="SM00737">
    <property type="entry name" value="ML"/>
    <property type="match status" value="1"/>
</dbReference>
<dbReference type="SUPFAM" id="SSF81296">
    <property type="entry name" value="E set domains"/>
    <property type="match status" value="1"/>
</dbReference>
<evidence type="ECO:0000259" key="3">
    <source>
        <dbReference type="SMART" id="SM00737"/>
    </source>
</evidence>
<dbReference type="EMBL" id="JAAMPC010000004">
    <property type="protein sequence ID" value="KAG2315764.1"/>
    <property type="molecule type" value="Genomic_DNA"/>
</dbReference>
<sequence length="167" mass="18434">MAISHGQPLLLLLLVSTSFLPAALGSSAGFINCDRPFDYPVVVNTVDISPDTITRTTNANITITGDTSIDIHNGTTVELRLWSGLFEAIRTYPSCDIMACPVKPGPIVLTFSNVFTQEELIPRRYEFGIGIRGKDEGKLRYMPQIMCIEFFCSISGRDTSLLRQVTE</sequence>
<evidence type="ECO:0000256" key="2">
    <source>
        <dbReference type="SAM" id="SignalP"/>
    </source>
</evidence>
<dbReference type="OrthoDB" id="6409159at2759"/>
<dbReference type="AlphaFoldDB" id="A0A8X7VQB1"/>
<dbReference type="GO" id="GO:0032934">
    <property type="term" value="F:sterol binding"/>
    <property type="evidence" value="ECO:0007669"/>
    <property type="project" value="InterPro"/>
</dbReference>
<name>A0A8X7VQB1_BRACI</name>
<dbReference type="PANTHER" id="PTHR11306">
    <property type="entry name" value="NIEMANN PICK TYPE C2 PROTEIN NPC2-RELATED"/>
    <property type="match status" value="1"/>
</dbReference>
<evidence type="ECO:0000313" key="4">
    <source>
        <dbReference type="EMBL" id="KAG2315764.1"/>
    </source>
</evidence>
<comment type="caution">
    <text evidence="4">The sequence shown here is derived from an EMBL/GenBank/DDBJ whole genome shotgun (WGS) entry which is preliminary data.</text>
</comment>
<accession>A0A8X7VQB1</accession>
<dbReference type="InterPro" id="IPR039670">
    <property type="entry name" value="NPC2-like"/>
</dbReference>
<protein>
    <recommendedName>
        <fullName evidence="3">MD-2-related lipid-recognition domain-containing protein</fullName>
    </recommendedName>
</protein>
<dbReference type="Gene3D" id="2.70.220.10">
    <property type="entry name" value="Ganglioside GM2 activator"/>
    <property type="match status" value="1"/>
</dbReference>
<dbReference type="Pfam" id="PF02221">
    <property type="entry name" value="E1_DerP2_DerF2"/>
    <property type="match status" value="1"/>
</dbReference>
<dbReference type="InterPro" id="IPR036846">
    <property type="entry name" value="GM2-AP_sf"/>
</dbReference>
<dbReference type="GO" id="GO:0015918">
    <property type="term" value="P:sterol transport"/>
    <property type="evidence" value="ECO:0007669"/>
    <property type="project" value="InterPro"/>
</dbReference>
<evidence type="ECO:0000313" key="5">
    <source>
        <dbReference type="Proteomes" id="UP000886595"/>
    </source>
</evidence>
<gene>
    <name evidence="4" type="ORF">Bca52824_018886</name>
</gene>